<feature type="region of interest" description="Disordered" evidence="1">
    <location>
        <begin position="43"/>
        <end position="67"/>
    </location>
</feature>
<keyword evidence="4" id="KW-1185">Reference proteome</keyword>
<sequence>MSSSGSQSSTMEKRTCREKNIGCFVPLFANQKCLIEQVPPPPGVQVTQRCQNRSPKRSKSKKKPKESWKIEKERYLAMSRFERRKEYMTRSYVEYTESTFPRAGSNIPGSENTLLDKICVWQGDITSLEFDAIVNAANERMMGGGGVDGAIHKAAGKSLLEECIEMYSSGCEPGDAKLTGGYKLPADYIIHTVGPRGERPDVLESCYNSVLKIVEEEKNLKTVAFPCISTGIFACRVALKTVLKWLQSKSDWDGRIVFCVFLDKDKHIYDKNVKEIFADPESAATKEALKDLPTDQPAGVSSDPDSMPTLNVDNSRVSPSDQTTEDNHATITPVEDNPLSKEPSTSDNSESKLPCEEGTNEGEAISADVEPQSNKALEPPDSGEDGGGEIASASPLLCPNEHGDGEVSPSPGAGQQQVDPADVTTGLADVDKDSSDKSTV</sequence>
<evidence type="ECO:0000313" key="4">
    <source>
        <dbReference type="Proteomes" id="UP000593567"/>
    </source>
</evidence>
<organism evidence="3 4">
    <name type="scientific">Bugula neritina</name>
    <name type="common">Brown bryozoan</name>
    <name type="synonym">Sertularia neritina</name>
    <dbReference type="NCBI Taxonomy" id="10212"/>
    <lineage>
        <taxon>Eukaryota</taxon>
        <taxon>Metazoa</taxon>
        <taxon>Spiralia</taxon>
        <taxon>Lophotrochozoa</taxon>
        <taxon>Bryozoa</taxon>
        <taxon>Gymnolaemata</taxon>
        <taxon>Cheilostomatida</taxon>
        <taxon>Flustrina</taxon>
        <taxon>Buguloidea</taxon>
        <taxon>Bugulidae</taxon>
        <taxon>Bugula</taxon>
    </lineage>
</organism>
<dbReference type="PANTHER" id="PTHR11106">
    <property type="entry name" value="GANGLIOSIDE INDUCED DIFFERENTIATION ASSOCIATED PROTEIN 2-RELATED"/>
    <property type="match status" value="1"/>
</dbReference>
<dbReference type="PROSITE" id="PS51154">
    <property type="entry name" value="MACRO"/>
    <property type="match status" value="1"/>
</dbReference>
<dbReference type="GO" id="GO:0042278">
    <property type="term" value="P:purine nucleoside metabolic process"/>
    <property type="evidence" value="ECO:0007669"/>
    <property type="project" value="TreeGrafter"/>
</dbReference>
<accession>A0A7J7J5Q5</accession>
<feature type="region of interest" description="Disordered" evidence="1">
    <location>
        <begin position="290"/>
        <end position="440"/>
    </location>
</feature>
<dbReference type="OrthoDB" id="6133115at2759"/>
<dbReference type="SMART" id="SM00506">
    <property type="entry name" value="A1pp"/>
    <property type="match status" value="1"/>
</dbReference>
<dbReference type="Gene3D" id="3.40.220.10">
    <property type="entry name" value="Leucine Aminopeptidase, subunit E, domain 1"/>
    <property type="match status" value="1"/>
</dbReference>
<proteinExistence type="predicted"/>
<dbReference type="Pfam" id="PF01661">
    <property type="entry name" value="Macro"/>
    <property type="match status" value="1"/>
</dbReference>
<reference evidence="3" key="1">
    <citation type="submission" date="2020-06" db="EMBL/GenBank/DDBJ databases">
        <title>Draft genome of Bugula neritina, a colonial animal packing powerful symbionts and potential medicines.</title>
        <authorList>
            <person name="Rayko M."/>
        </authorList>
    </citation>
    <scope>NUCLEOTIDE SEQUENCE [LARGE SCALE GENOMIC DNA]</scope>
    <source>
        <strain evidence="3">Kwan_BN1</strain>
    </source>
</reference>
<dbReference type="GO" id="GO:0140293">
    <property type="term" value="F:ADP-ribosylglutamate hydrolase activity"/>
    <property type="evidence" value="ECO:0007669"/>
    <property type="project" value="TreeGrafter"/>
</dbReference>
<dbReference type="Proteomes" id="UP000593567">
    <property type="component" value="Unassembled WGS sequence"/>
</dbReference>
<evidence type="ECO:0000259" key="2">
    <source>
        <dbReference type="PROSITE" id="PS51154"/>
    </source>
</evidence>
<dbReference type="GO" id="GO:0140291">
    <property type="term" value="P:peptidyl-glutamate ADP-deribosylation"/>
    <property type="evidence" value="ECO:0007669"/>
    <property type="project" value="TreeGrafter"/>
</dbReference>
<dbReference type="AlphaFoldDB" id="A0A7J7J5Q5"/>
<dbReference type="EMBL" id="VXIV02003007">
    <property type="protein sequence ID" value="KAF6021559.1"/>
    <property type="molecule type" value="Genomic_DNA"/>
</dbReference>
<evidence type="ECO:0000256" key="1">
    <source>
        <dbReference type="SAM" id="MobiDB-lite"/>
    </source>
</evidence>
<name>A0A7J7J5Q5_BUGNE</name>
<dbReference type="GO" id="GO:0005654">
    <property type="term" value="C:nucleoplasm"/>
    <property type="evidence" value="ECO:0007669"/>
    <property type="project" value="TreeGrafter"/>
</dbReference>
<feature type="domain" description="Macro" evidence="2">
    <location>
        <begin position="105"/>
        <end position="277"/>
    </location>
</feature>
<dbReference type="GO" id="GO:0006974">
    <property type="term" value="P:DNA damage response"/>
    <property type="evidence" value="ECO:0007669"/>
    <property type="project" value="TreeGrafter"/>
</dbReference>
<protein>
    <recommendedName>
        <fullName evidence="2">Macro domain-containing protein</fullName>
    </recommendedName>
</protein>
<dbReference type="CDD" id="cd02908">
    <property type="entry name" value="Macro_OAADPr_deacetylase"/>
    <property type="match status" value="1"/>
</dbReference>
<evidence type="ECO:0000313" key="3">
    <source>
        <dbReference type="EMBL" id="KAF6021559.1"/>
    </source>
</evidence>
<dbReference type="InterPro" id="IPR002589">
    <property type="entry name" value="Macro_dom"/>
</dbReference>
<feature type="compositionally biased region" description="Basic and acidic residues" evidence="1">
    <location>
        <begin position="429"/>
        <end position="440"/>
    </location>
</feature>
<feature type="compositionally biased region" description="Basic residues" evidence="1">
    <location>
        <begin position="54"/>
        <end position="64"/>
    </location>
</feature>
<gene>
    <name evidence="3" type="ORF">EB796_020135</name>
</gene>
<dbReference type="InterPro" id="IPR043472">
    <property type="entry name" value="Macro_dom-like"/>
</dbReference>
<comment type="caution">
    <text evidence="3">The sequence shown here is derived from an EMBL/GenBank/DDBJ whole genome shotgun (WGS) entry which is preliminary data.</text>
</comment>
<feature type="compositionally biased region" description="Polar residues" evidence="1">
    <location>
        <begin position="308"/>
        <end position="322"/>
    </location>
</feature>
<dbReference type="PANTHER" id="PTHR11106:SF27">
    <property type="entry name" value="MACRO DOMAIN-CONTAINING PROTEIN"/>
    <property type="match status" value="1"/>
</dbReference>
<dbReference type="SUPFAM" id="SSF52949">
    <property type="entry name" value="Macro domain-like"/>
    <property type="match status" value="1"/>
</dbReference>